<evidence type="ECO:0000313" key="2">
    <source>
        <dbReference type="EMBL" id="VDO04587.1"/>
    </source>
</evidence>
<evidence type="ECO:0000259" key="1">
    <source>
        <dbReference type="Pfam" id="PF16669"/>
    </source>
</evidence>
<dbReference type="WBParaSite" id="HPLM_0000014601-mRNA-1">
    <property type="protein sequence ID" value="HPLM_0000014601-mRNA-1"/>
    <property type="gene ID" value="HPLM_0000014601"/>
</dbReference>
<dbReference type="EMBL" id="UZAF01000073">
    <property type="protein sequence ID" value="VDO04587.1"/>
    <property type="molecule type" value="Genomic_DNA"/>
</dbReference>
<dbReference type="Gene3D" id="2.40.50.550">
    <property type="match status" value="1"/>
</dbReference>
<dbReference type="Pfam" id="PF16669">
    <property type="entry name" value="TTC5_OB"/>
    <property type="match status" value="1"/>
</dbReference>
<gene>
    <name evidence="2" type="ORF">HPLM_LOCUS147</name>
</gene>
<protein>
    <submittedName>
        <fullName evidence="4">TTC5_OB domain-containing protein</fullName>
    </submittedName>
</protein>
<evidence type="ECO:0000313" key="4">
    <source>
        <dbReference type="WBParaSite" id="HPLM_0000014601-mRNA-1"/>
    </source>
</evidence>
<organism evidence="4">
    <name type="scientific">Haemonchus placei</name>
    <name type="common">Barber's pole worm</name>
    <dbReference type="NCBI Taxonomy" id="6290"/>
    <lineage>
        <taxon>Eukaryota</taxon>
        <taxon>Metazoa</taxon>
        <taxon>Ecdysozoa</taxon>
        <taxon>Nematoda</taxon>
        <taxon>Chromadorea</taxon>
        <taxon>Rhabditida</taxon>
        <taxon>Rhabditina</taxon>
        <taxon>Rhabditomorpha</taxon>
        <taxon>Strongyloidea</taxon>
        <taxon>Trichostrongylidae</taxon>
        <taxon>Haemonchus</taxon>
    </lineage>
</organism>
<dbReference type="InterPro" id="IPR038645">
    <property type="entry name" value="TTC5_OB_sf"/>
</dbReference>
<dbReference type="InterPro" id="IPR032076">
    <property type="entry name" value="TTC5_OB"/>
</dbReference>
<dbReference type="Proteomes" id="UP000268014">
    <property type="component" value="Unassembled WGS sequence"/>
</dbReference>
<feature type="domain" description="Tetratricopeptide repeat protein 5 OB fold" evidence="1">
    <location>
        <begin position="43"/>
        <end position="123"/>
    </location>
</feature>
<dbReference type="STRING" id="6290.A0A158QJL7"/>
<reference evidence="4" key="1">
    <citation type="submission" date="2016-04" db="UniProtKB">
        <authorList>
            <consortium name="WormBaseParasite"/>
        </authorList>
    </citation>
    <scope>IDENTIFICATION</scope>
</reference>
<accession>A0A158QJL7</accession>
<proteinExistence type="predicted"/>
<reference evidence="2 3" key="2">
    <citation type="submission" date="2018-11" db="EMBL/GenBank/DDBJ databases">
        <authorList>
            <consortium name="Pathogen Informatics"/>
        </authorList>
    </citation>
    <scope>NUCLEOTIDE SEQUENCE [LARGE SCALE GENOMIC DNA]</scope>
    <source>
        <strain evidence="2 3">MHpl1</strain>
    </source>
</reference>
<dbReference type="AlphaFoldDB" id="A0A158QJL7"/>
<dbReference type="OrthoDB" id="423589at2759"/>
<keyword evidence="3" id="KW-1185">Reference proteome</keyword>
<name>A0A158QJL7_HAEPC</name>
<evidence type="ECO:0000313" key="3">
    <source>
        <dbReference type="Proteomes" id="UP000268014"/>
    </source>
</evidence>
<sequence length="390" mass="43129">MKILRKHRSLVLSGLRAKRIAEFKMSLPSASSMNPFTDYKLVTSFKDLKKGPNSRVAVVGKIVSTVPHEEIVPITSIMMDVEGDCIAVSVYNCAPSLTFSIGDTVIVADPHVTEVEVVKFVFSLIRFIKDFLAELGSSEPIQCVVPIRACTKSIEDLSQRQPSEIYATGSITFEDLRIIAHKKSKFDNINVHLEVRALSGCASSEIASLVPVKSNRELRTLCFIFELEFCISVGSQVTPQVSYAQALSMTSRSHLIIVPAEILDLKKKPTLLAKIMGINDRDTTRTCRTPRRTSNNRCATLIVDRPNQQSERQLAIHSNRVAKGTTDPHGRLWSKTCDGSDGMERPPQMSVQSVSVCVKCLSMSLHATSFACVCPRQSMSFPLYVPVRPV</sequence>